<feature type="domain" description="Hikeshi-like C-terminal" evidence="3">
    <location>
        <begin position="151"/>
        <end position="202"/>
    </location>
</feature>
<dbReference type="AlphaFoldDB" id="A0A6T7JUD8"/>
<dbReference type="GO" id="GO:0005829">
    <property type="term" value="C:cytosol"/>
    <property type="evidence" value="ECO:0007669"/>
    <property type="project" value="TreeGrafter"/>
</dbReference>
<dbReference type="EMBL" id="HBHQ01023174">
    <property type="protein sequence ID" value="CAD9823842.1"/>
    <property type="molecule type" value="Transcribed_RNA"/>
</dbReference>
<dbReference type="Pfam" id="PF05603">
    <property type="entry name" value="Hikeshi-like_N"/>
    <property type="match status" value="1"/>
</dbReference>
<evidence type="ECO:0000313" key="4">
    <source>
        <dbReference type="EMBL" id="CAD9823842.1"/>
    </source>
</evidence>
<proteinExistence type="inferred from homology"/>
<organism evidence="4">
    <name type="scientific">Attheya septentrionalis</name>
    <dbReference type="NCBI Taxonomy" id="420275"/>
    <lineage>
        <taxon>Eukaryota</taxon>
        <taxon>Sar</taxon>
        <taxon>Stramenopiles</taxon>
        <taxon>Ochrophyta</taxon>
        <taxon>Bacillariophyta</taxon>
        <taxon>Coscinodiscophyceae</taxon>
        <taxon>Chaetocerotophycidae</taxon>
        <taxon>Chaetocerotales</taxon>
        <taxon>Attheyaceae</taxon>
        <taxon>Attheya</taxon>
    </lineage>
</organism>
<dbReference type="InterPro" id="IPR048364">
    <property type="entry name" value="Hikeshi-like_C"/>
</dbReference>
<sequence length="207" mass="22886">MFGLVVPGSPVMTQFVASDATGNRFTLQLPPITVATATASIPDVVFFFLPDAPIPPSHGAMLYWQATTSCTTNHNNTISTGFELLGSISPSSPSAVLRTGWGMNESFLQFGSTGGESVTITFGVSVEPLDHIDNISSTKTQSNRIDDRLFVATSVAKDLFQYMQSFDDGQRSSKDYMTVPVTIFTQWMERFERRFRLDPNFFLKKKD</sequence>
<name>A0A6T7JUD8_9STRA</name>
<dbReference type="GO" id="GO:0061608">
    <property type="term" value="F:nuclear import signal receptor activity"/>
    <property type="evidence" value="ECO:0007669"/>
    <property type="project" value="TreeGrafter"/>
</dbReference>
<dbReference type="InterPro" id="IPR031318">
    <property type="entry name" value="OPI10"/>
</dbReference>
<dbReference type="GO" id="GO:0006606">
    <property type="term" value="P:protein import into nucleus"/>
    <property type="evidence" value="ECO:0007669"/>
    <property type="project" value="TreeGrafter"/>
</dbReference>
<evidence type="ECO:0000256" key="1">
    <source>
        <dbReference type="ARBA" id="ARBA00006623"/>
    </source>
</evidence>
<dbReference type="Pfam" id="PF21057">
    <property type="entry name" value="Hikeshi-like_C"/>
    <property type="match status" value="1"/>
</dbReference>
<evidence type="ECO:0000259" key="3">
    <source>
        <dbReference type="Pfam" id="PF21057"/>
    </source>
</evidence>
<gene>
    <name evidence="4" type="ORF">ASEP1449_LOCUS15676</name>
    <name evidence="5" type="ORF">ASEP1449_LOCUS15677</name>
</gene>
<accession>A0A6T7JUD8</accession>
<feature type="domain" description="Hikeshi-like N-terminal" evidence="2">
    <location>
        <begin position="5"/>
        <end position="136"/>
    </location>
</feature>
<comment type="similarity">
    <text evidence="1">Belongs to the OPI10 family.</text>
</comment>
<reference evidence="4" key="1">
    <citation type="submission" date="2021-01" db="EMBL/GenBank/DDBJ databases">
        <authorList>
            <person name="Corre E."/>
            <person name="Pelletier E."/>
            <person name="Niang G."/>
            <person name="Scheremetjew M."/>
            <person name="Finn R."/>
            <person name="Kale V."/>
            <person name="Holt S."/>
            <person name="Cochrane G."/>
            <person name="Meng A."/>
            <person name="Brown T."/>
            <person name="Cohen L."/>
        </authorList>
    </citation>
    <scope>NUCLEOTIDE SEQUENCE</scope>
    <source>
        <strain evidence="4">CCMP2084</strain>
    </source>
</reference>
<dbReference type="InterPro" id="IPR008493">
    <property type="entry name" value="Hikeshi-like_N"/>
</dbReference>
<evidence type="ECO:0000313" key="5">
    <source>
        <dbReference type="EMBL" id="CAD9823843.1"/>
    </source>
</evidence>
<dbReference type="EMBL" id="HBHQ01023175">
    <property type="protein sequence ID" value="CAD9823843.1"/>
    <property type="molecule type" value="Transcribed_RNA"/>
</dbReference>
<dbReference type="PANTHER" id="PTHR12925:SF0">
    <property type="entry name" value="PROTEIN HIKESHI"/>
    <property type="match status" value="1"/>
</dbReference>
<dbReference type="PANTHER" id="PTHR12925">
    <property type="entry name" value="HIKESHI FAMILY MEMBER"/>
    <property type="match status" value="1"/>
</dbReference>
<protein>
    <submittedName>
        <fullName evidence="4">Uncharacterized protein</fullName>
    </submittedName>
</protein>
<dbReference type="GO" id="GO:0005634">
    <property type="term" value="C:nucleus"/>
    <property type="evidence" value="ECO:0007669"/>
    <property type="project" value="TreeGrafter"/>
</dbReference>
<evidence type="ECO:0000259" key="2">
    <source>
        <dbReference type="Pfam" id="PF05603"/>
    </source>
</evidence>